<keyword evidence="5" id="KW-0788">Thiol protease</keyword>
<dbReference type="InterPro" id="IPR012462">
    <property type="entry name" value="UFSP1/2_DUB_cat"/>
</dbReference>
<keyword evidence="3" id="KW-0833">Ubl conjugation pathway</keyword>
<feature type="domain" description="UFSP1/2/DUB catalytic" evidence="6">
    <location>
        <begin position="449"/>
        <end position="632"/>
    </location>
</feature>
<dbReference type="Pfam" id="PF07910">
    <property type="entry name" value="Peptidase_C78"/>
    <property type="match status" value="1"/>
</dbReference>
<dbReference type="GO" id="GO:0005634">
    <property type="term" value="C:nucleus"/>
    <property type="evidence" value="ECO:0007669"/>
    <property type="project" value="TreeGrafter"/>
</dbReference>
<dbReference type="GO" id="GO:0071567">
    <property type="term" value="F:deUFMylase activity"/>
    <property type="evidence" value="ECO:0007669"/>
    <property type="project" value="UniProtKB-ARBA"/>
</dbReference>
<dbReference type="GeneID" id="106172611"/>
<name>A0A2R2MLC3_LINAN</name>
<gene>
    <name evidence="9" type="primary">LOC106172611</name>
</gene>
<dbReference type="FunFam" id="3.90.70.130:FF:000001">
    <property type="entry name" value="Probable Ufm1-specific protease 2"/>
    <property type="match status" value="1"/>
</dbReference>
<keyword evidence="8" id="KW-1185">Reference proteome</keyword>
<dbReference type="PANTHER" id="PTHR48153:SF2">
    <property type="entry name" value="UFM1-SPECIFIC PROTEASE 2"/>
    <property type="match status" value="1"/>
</dbReference>
<comment type="similarity">
    <text evidence="1">Belongs to the peptidase C78 family.</text>
</comment>
<evidence type="ECO:0000256" key="1">
    <source>
        <dbReference type="ARBA" id="ARBA00008552"/>
    </source>
</evidence>
<keyword evidence="4" id="KW-0378">Hydrolase</keyword>
<evidence type="ECO:0000256" key="2">
    <source>
        <dbReference type="ARBA" id="ARBA00022670"/>
    </source>
</evidence>
<dbReference type="InterPro" id="IPR049387">
    <property type="entry name" value="UFSP2-like_2nd"/>
</dbReference>
<dbReference type="AlphaFoldDB" id="A0A2R2MLC3"/>
<dbReference type="RefSeq" id="XP_023930999.1">
    <property type="nucleotide sequence ID" value="XM_024075231.1"/>
</dbReference>
<dbReference type="Gene3D" id="3.90.70.130">
    <property type="match status" value="1"/>
</dbReference>
<evidence type="ECO:0000259" key="7">
    <source>
        <dbReference type="Pfam" id="PF20908"/>
    </source>
</evidence>
<proteinExistence type="inferred from homology"/>
<dbReference type="GO" id="GO:0005783">
    <property type="term" value="C:endoplasmic reticulum"/>
    <property type="evidence" value="ECO:0007669"/>
    <property type="project" value="TreeGrafter"/>
</dbReference>
<evidence type="ECO:0000313" key="8">
    <source>
        <dbReference type="Proteomes" id="UP000085678"/>
    </source>
</evidence>
<evidence type="ECO:0000256" key="4">
    <source>
        <dbReference type="ARBA" id="ARBA00022801"/>
    </source>
</evidence>
<evidence type="ECO:0000256" key="3">
    <source>
        <dbReference type="ARBA" id="ARBA00022786"/>
    </source>
</evidence>
<evidence type="ECO:0000259" key="6">
    <source>
        <dbReference type="Pfam" id="PF07910"/>
    </source>
</evidence>
<sequence length="640" mass="71527">MAAPTEVTFAAGIFKENVASSNVAEPGVTISSGVCEDLINISPTCEPKTFGFLVGPASWEERDIFIVNCAVHTRSKSNTLVQDLRETIQLLPAGFDVCGVYCISPAVTSESALVKESRKILTLGIEDVLQGKNFLVCHLDKGNPLVTEDTVHLCNVQDNEVVRVKVHRAQEDSLSFEDSLIFRLRPRLQLRFENVHLPDKCQEKIAIEIEDLQDRLQSNAAVFHIQNSSVLLSNQSENDSSLSTLNTEGLTCADLLNYIDDEEEGSNSGSKKKKKSRSEDPVGVNVLFQVTGDLDTGIGCAPIIHYEHKDFELVELDLPLDVLVLISQRMPLQQIVPVLVEGLCRQLDAMHRCICKHKQAGNKFIVPRPYHFRHPGSDTLLTVVYPDGITEDSLQPMRSSLHKLFNIPADRPVFRRANALVFPSDQVWDGCLKNTHIGLPDPGVKDGHIYTVQGTYSYHHYMQDHFDDDKWGCAYRSLQTLISWFRLQGYTDVPIPTHRQIQQALVDIGDKEPSFVGSRKWIGSTEVSYCLDHLLGVQSKIMFVSSGADLGNKGRELAHHFQTQGTPVMIGGGVLAHTILGVDFSEVTGELKFLILDPHYTGGEDLRIIQEKGWCGWKTTDFWDKNAYYNLCLPQRPKTY</sequence>
<accession>A0A2R2MLC3</accession>
<dbReference type="OrthoDB" id="417506at2759"/>
<dbReference type="GO" id="GO:0006508">
    <property type="term" value="P:proteolysis"/>
    <property type="evidence" value="ECO:0007669"/>
    <property type="project" value="UniProtKB-KW"/>
</dbReference>
<keyword evidence="2" id="KW-0645">Protease</keyword>
<evidence type="ECO:0000313" key="9">
    <source>
        <dbReference type="RefSeq" id="XP_023930999.1"/>
    </source>
</evidence>
<dbReference type="PANTHER" id="PTHR48153">
    <property type="entry name" value="UFM1-SPECIFIC PROTEASE 2"/>
    <property type="match status" value="1"/>
</dbReference>
<reference evidence="9" key="1">
    <citation type="submission" date="2025-08" db="UniProtKB">
        <authorList>
            <consortium name="RefSeq"/>
        </authorList>
    </citation>
    <scope>IDENTIFICATION</scope>
    <source>
        <tissue evidence="9">Gonads</tissue>
    </source>
</reference>
<feature type="domain" description="UFSP2 second" evidence="7">
    <location>
        <begin position="208"/>
        <end position="426"/>
    </location>
</feature>
<dbReference type="Pfam" id="PF20908">
    <property type="entry name" value="UfSP2_N"/>
    <property type="match status" value="1"/>
</dbReference>
<dbReference type="Proteomes" id="UP000085678">
    <property type="component" value="Unplaced"/>
</dbReference>
<evidence type="ECO:0000256" key="5">
    <source>
        <dbReference type="ARBA" id="ARBA00022807"/>
    </source>
</evidence>
<organism evidence="8 9">
    <name type="scientific">Lingula anatina</name>
    <name type="common">Brachiopod</name>
    <name type="synonym">Lingula unguis</name>
    <dbReference type="NCBI Taxonomy" id="7574"/>
    <lineage>
        <taxon>Eukaryota</taxon>
        <taxon>Metazoa</taxon>
        <taxon>Spiralia</taxon>
        <taxon>Lophotrochozoa</taxon>
        <taxon>Brachiopoda</taxon>
        <taxon>Linguliformea</taxon>
        <taxon>Lingulata</taxon>
        <taxon>Lingulida</taxon>
        <taxon>Linguloidea</taxon>
        <taxon>Lingulidae</taxon>
        <taxon>Lingula</taxon>
    </lineage>
</organism>
<protein>
    <submittedName>
        <fullName evidence="9">Ufm1-specific protease 2-like isoform X2</fullName>
    </submittedName>
</protein>